<evidence type="ECO:0000259" key="3">
    <source>
        <dbReference type="Pfam" id="PF05193"/>
    </source>
</evidence>
<reference evidence="4 5" key="1">
    <citation type="journal article" date="2016" name="Nat. Commun.">
        <title>Thousands of microbial genomes shed light on interconnected biogeochemical processes in an aquifer system.</title>
        <authorList>
            <person name="Anantharaman K."/>
            <person name="Brown C.T."/>
            <person name="Hug L.A."/>
            <person name="Sharon I."/>
            <person name="Castelle C.J."/>
            <person name="Probst A.J."/>
            <person name="Thomas B.C."/>
            <person name="Singh A."/>
            <person name="Wilkins M.J."/>
            <person name="Karaoz U."/>
            <person name="Brodie E.L."/>
            <person name="Williams K.H."/>
            <person name="Hubbard S.S."/>
            <person name="Banfield J.F."/>
        </authorList>
    </citation>
    <scope>NUCLEOTIDE SEQUENCE [LARGE SCALE GENOMIC DNA]</scope>
</reference>
<feature type="domain" description="Peptidase M16 N-terminal" evidence="2">
    <location>
        <begin position="25"/>
        <end position="139"/>
    </location>
</feature>
<dbReference type="GO" id="GO:0046872">
    <property type="term" value="F:metal ion binding"/>
    <property type="evidence" value="ECO:0007669"/>
    <property type="project" value="InterPro"/>
</dbReference>
<evidence type="ECO:0000313" key="5">
    <source>
        <dbReference type="Proteomes" id="UP000177865"/>
    </source>
</evidence>
<dbReference type="GO" id="GO:0004222">
    <property type="term" value="F:metalloendopeptidase activity"/>
    <property type="evidence" value="ECO:0007669"/>
    <property type="project" value="InterPro"/>
</dbReference>
<dbReference type="GO" id="GO:0006508">
    <property type="term" value="P:proteolysis"/>
    <property type="evidence" value="ECO:0007669"/>
    <property type="project" value="InterPro"/>
</dbReference>
<evidence type="ECO:0000256" key="1">
    <source>
        <dbReference type="ARBA" id="ARBA00007261"/>
    </source>
</evidence>
<dbReference type="Gene3D" id="3.30.830.10">
    <property type="entry name" value="Metalloenzyme, LuxS/M16 peptidase-like"/>
    <property type="match status" value="2"/>
</dbReference>
<dbReference type="Proteomes" id="UP000177865">
    <property type="component" value="Unassembled WGS sequence"/>
</dbReference>
<dbReference type="InterPro" id="IPR050361">
    <property type="entry name" value="MPP/UQCRC_Complex"/>
</dbReference>
<dbReference type="PANTHER" id="PTHR11851">
    <property type="entry name" value="METALLOPROTEASE"/>
    <property type="match status" value="1"/>
</dbReference>
<name>A0A1G2PW06_9BACT</name>
<proteinExistence type="inferred from homology"/>
<sequence>MARRPRPVTTVLDNGLAVVAQPMPWLDSASVRIAFRAGSRYETRETSGIAHFIEHLVFQGGERYRTPMEVRGAVEGVGGDVNALTGRETVEYVFTLPARYLHSGFDVLSDMIRSARLDHRVIEMEREAILQEFADDDDDLLNRADLALRGLLFTDSPLSWDVGGTRENIRRFVRDDFVRFRRANYVASDAALVVAGDVSSSKVFRDAERFFGFLPETSLARPAIAPCVLLGGSDPVATVALPRQQVFILMGTVAPEGNSAQEAACAVLAAALGDGTASRLYRELRFRRGLVYQTDADYTADVDYGLFSLSALTD</sequence>
<evidence type="ECO:0008006" key="6">
    <source>
        <dbReference type="Google" id="ProtNLM"/>
    </source>
</evidence>
<dbReference type="SUPFAM" id="SSF63411">
    <property type="entry name" value="LuxS/MPP-like metallohydrolase"/>
    <property type="match status" value="2"/>
</dbReference>
<comment type="caution">
    <text evidence="4">The sequence shown here is derived from an EMBL/GenBank/DDBJ whole genome shotgun (WGS) entry which is preliminary data.</text>
</comment>
<dbReference type="InterPro" id="IPR011765">
    <property type="entry name" value="Pept_M16_N"/>
</dbReference>
<dbReference type="PANTHER" id="PTHR11851:SF49">
    <property type="entry name" value="MITOCHONDRIAL-PROCESSING PEPTIDASE SUBUNIT ALPHA"/>
    <property type="match status" value="1"/>
</dbReference>
<gene>
    <name evidence="4" type="ORF">A2991_04115</name>
</gene>
<dbReference type="InterPro" id="IPR001431">
    <property type="entry name" value="Pept_M16_Zn_BS"/>
</dbReference>
<evidence type="ECO:0000313" key="4">
    <source>
        <dbReference type="EMBL" id="OHA52483.1"/>
    </source>
</evidence>
<dbReference type="Pfam" id="PF00675">
    <property type="entry name" value="Peptidase_M16"/>
    <property type="match status" value="1"/>
</dbReference>
<dbReference type="InterPro" id="IPR007863">
    <property type="entry name" value="Peptidase_M16_C"/>
</dbReference>
<dbReference type="AlphaFoldDB" id="A0A1G2PW06"/>
<organism evidence="4 5">
    <name type="scientific">Candidatus Terrybacteria bacterium RIFCSPLOWO2_01_FULL_58_14</name>
    <dbReference type="NCBI Taxonomy" id="1802369"/>
    <lineage>
        <taxon>Bacteria</taxon>
        <taxon>Candidatus Terryibacteriota</taxon>
    </lineage>
</organism>
<dbReference type="Pfam" id="PF05193">
    <property type="entry name" value="Peptidase_M16_C"/>
    <property type="match status" value="1"/>
</dbReference>
<accession>A0A1G2PW06</accession>
<dbReference type="InterPro" id="IPR011249">
    <property type="entry name" value="Metalloenz_LuxS/M16"/>
</dbReference>
<comment type="similarity">
    <text evidence="1">Belongs to the peptidase M16 family.</text>
</comment>
<protein>
    <recommendedName>
        <fullName evidence="6">Peptidase M16 N-terminal domain-containing protein</fullName>
    </recommendedName>
</protein>
<dbReference type="PROSITE" id="PS00143">
    <property type="entry name" value="INSULINASE"/>
    <property type="match status" value="1"/>
</dbReference>
<dbReference type="EMBL" id="MHSZ01000031">
    <property type="protein sequence ID" value="OHA52483.1"/>
    <property type="molecule type" value="Genomic_DNA"/>
</dbReference>
<evidence type="ECO:0000259" key="2">
    <source>
        <dbReference type="Pfam" id="PF00675"/>
    </source>
</evidence>
<feature type="domain" description="Peptidase M16 C-terminal" evidence="3">
    <location>
        <begin position="173"/>
        <end position="313"/>
    </location>
</feature>
<feature type="non-terminal residue" evidence="4">
    <location>
        <position position="314"/>
    </location>
</feature>